<dbReference type="InterPro" id="IPR047722">
    <property type="entry name" value="STM4015-like"/>
</dbReference>
<dbReference type="Gene3D" id="3.80.10.10">
    <property type="entry name" value="Ribonuclease Inhibitor"/>
    <property type="match status" value="1"/>
</dbReference>
<evidence type="ECO:0000313" key="1">
    <source>
        <dbReference type="EMBL" id="MEU3556555.1"/>
    </source>
</evidence>
<reference evidence="1 2" key="1">
    <citation type="submission" date="2024-06" db="EMBL/GenBank/DDBJ databases">
        <title>The Natural Products Discovery Center: Release of the First 8490 Sequenced Strains for Exploring Actinobacteria Biosynthetic Diversity.</title>
        <authorList>
            <person name="Kalkreuter E."/>
            <person name="Kautsar S.A."/>
            <person name="Yang D."/>
            <person name="Bader C.D."/>
            <person name="Teijaro C.N."/>
            <person name="Fluegel L."/>
            <person name="Davis C.M."/>
            <person name="Simpson J.R."/>
            <person name="Lauterbach L."/>
            <person name="Steele A.D."/>
            <person name="Gui C."/>
            <person name="Meng S."/>
            <person name="Li G."/>
            <person name="Viehrig K."/>
            <person name="Ye F."/>
            <person name="Su P."/>
            <person name="Kiefer A.F."/>
            <person name="Nichols A."/>
            <person name="Cepeda A.J."/>
            <person name="Yan W."/>
            <person name="Fan B."/>
            <person name="Jiang Y."/>
            <person name="Adhikari A."/>
            <person name="Zheng C.-J."/>
            <person name="Schuster L."/>
            <person name="Cowan T.M."/>
            <person name="Smanski M.J."/>
            <person name="Chevrette M.G."/>
            <person name="De Carvalho L.P.S."/>
            <person name="Shen B."/>
        </authorList>
    </citation>
    <scope>NUCLEOTIDE SEQUENCE [LARGE SCALE GENOMIC DNA]</scope>
    <source>
        <strain evidence="1 2">NPDC038104</strain>
    </source>
</reference>
<evidence type="ECO:0000313" key="2">
    <source>
        <dbReference type="Proteomes" id="UP001550850"/>
    </source>
</evidence>
<accession>A0ABV2YLE3</accession>
<dbReference type="Proteomes" id="UP001550850">
    <property type="component" value="Unassembled WGS sequence"/>
</dbReference>
<dbReference type="EMBL" id="JBEZUR010000035">
    <property type="protein sequence ID" value="MEU3556555.1"/>
    <property type="molecule type" value="Genomic_DNA"/>
</dbReference>
<gene>
    <name evidence="1" type="ORF">AB0E65_20430</name>
</gene>
<dbReference type="SUPFAM" id="SSF52047">
    <property type="entry name" value="RNI-like"/>
    <property type="match status" value="1"/>
</dbReference>
<protein>
    <submittedName>
        <fullName evidence="1">STM4015 family protein</fullName>
    </submittedName>
</protein>
<name>A0ABV2YLE3_9ACTN</name>
<keyword evidence="2" id="KW-1185">Reference proteome</keyword>
<sequence>MTVNQHLDELYGLPSFTFPEAGQAGDLPEPETVAWRLSVDVYDPDEQWPQVFARFARAVDLTRVRALIVGAWGEAYERSSKEVVEAMVAARDRLPSLRALFLGDMTYEESEISWITQSDVTPLLENFPGLRWFGVRGGNGLVFPPVRHESLETLVVESGGLGAEVVRGIAASDFPALENLDLWLGSDWYGGDAEPGDLERILAGTRLPSLRYLALRNSVIQDRIAEALAGAPVVARLDVLDLSMGTLSDEGAAALLAGQPLTHLRRLDLHHHYLGEELRSRLREALEPAGVELDLDDAGAESDEDEGEIHRYIAVAE</sequence>
<proteinExistence type="predicted"/>
<dbReference type="RefSeq" id="WP_108956735.1">
    <property type="nucleotide sequence ID" value="NZ_BEVZ01000009.1"/>
</dbReference>
<dbReference type="InterPro" id="IPR032675">
    <property type="entry name" value="LRR_dom_sf"/>
</dbReference>
<comment type="caution">
    <text evidence="1">The sequence shown here is derived from an EMBL/GenBank/DDBJ whole genome shotgun (WGS) entry which is preliminary data.</text>
</comment>
<organism evidence="1 2">
    <name type="scientific">Streptomyces fragilis</name>
    <dbReference type="NCBI Taxonomy" id="67301"/>
    <lineage>
        <taxon>Bacteria</taxon>
        <taxon>Bacillati</taxon>
        <taxon>Actinomycetota</taxon>
        <taxon>Actinomycetes</taxon>
        <taxon>Kitasatosporales</taxon>
        <taxon>Streptomycetaceae</taxon>
        <taxon>Streptomyces</taxon>
    </lineage>
</organism>
<dbReference type="NCBIfam" id="NF038076">
    <property type="entry name" value="fam_STM4015"/>
    <property type="match status" value="1"/>
</dbReference>